<evidence type="ECO:0000259" key="13">
    <source>
        <dbReference type="PROSITE" id="PS51410"/>
    </source>
</evidence>
<keyword evidence="7" id="KW-0479">Metal-binding</keyword>
<dbReference type="InterPro" id="IPR018301">
    <property type="entry name" value="ArAA_hydroxylase_Fe/CU_BS"/>
</dbReference>
<sequence>MGAIDTAIGQAEFFKTMEDKSDGGTLRGDYTHADAQYVVTQNRDLYTEAQHELWRRLYDRQARLLPGRACDVFIDSLKSMDVADGIPDFDAISRQLMQATGWTLVAVPGLVPDFTFFEHLANRRFPVTVWLREPEEFDYIAEPDVFHDFFGHVPLLFNPVFADHLQEYGKGGLKAMPLDGLTNLGRLYWYTVEFGLIRTPQGLRAFGAGILSSSGEIDHCLSSPQPRRIAFDVERVMRTSYKIDSYQETYFVIDSFEQLFIDTAPDFTPIYARLRDMDVLPANTLLTGEIDQKI</sequence>
<keyword evidence="8" id="KW-0560">Oxidoreductase</keyword>
<dbReference type="InterPro" id="IPR001273">
    <property type="entry name" value="ArAA_hydroxylase"/>
</dbReference>
<evidence type="ECO:0000256" key="9">
    <source>
        <dbReference type="ARBA" id="ARBA00023004"/>
    </source>
</evidence>
<evidence type="ECO:0000256" key="4">
    <source>
        <dbReference type="ARBA" id="ARBA00009712"/>
    </source>
</evidence>
<evidence type="ECO:0000256" key="6">
    <source>
        <dbReference type="ARBA" id="ARBA00020276"/>
    </source>
</evidence>
<comment type="similarity">
    <text evidence="4">Belongs to the biopterin-dependent aromatic amino acid hydroxylase family.</text>
</comment>
<dbReference type="SUPFAM" id="SSF56534">
    <property type="entry name" value="Aromatic aminoacid monoxygenases, catalytic and oligomerization domains"/>
    <property type="match status" value="1"/>
</dbReference>
<accession>A0ABP7T7Y7</accession>
<evidence type="ECO:0000256" key="8">
    <source>
        <dbReference type="ARBA" id="ARBA00023002"/>
    </source>
</evidence>
<dbReference type="EC" id="1.14.16.1" evidence="5"/>
<dbReference type="PROSITE" id="PS00367">
    <property type="entry name" value="BH4_AAA_HYDROXYL_1"/>
    <property type="match status" value="1"/>
</dbReference>
<dbReference type="NCBIfam" id="TIGR01267">
    <property type="entry name" value="Phe4hydrox_mono"/>
    <property type="match status" value="1"/>
</dbReference>
<name>A0ABP7T7Y7_9BURK</name>
<dbReference type="EMBL" id="BAAAZE010000008">
    <property type="protein sequence ID" value="GAA4022403.1"/>
    <property type="molecule type" value="Genomic_DNA"/>
</dbReference>
<dbReference type="PANTHER" id="PTHR11473">
    <property type="entry name" value="AROMATIC AMINO ACID HYDROXYLASE"/>
    <property type="match status" value="1"/>
</dbReference>
<evidence type="ECO:0000256" key="11">
    <source>
        <dbReference type="ARBA" id="ARBA00023232"/>
    </source>
</evidence>
<evidence type="ECO:0000256" key="7">
    <source>
        <dbReference type="ARBA" id="ARBA00022723"/>
    </source>
</evidence>
<feature type="domain" description="Biopterin-dependent aromatic amino acid hydroxylase family profile" evidence="13">
    <location>
        <begin position="1"/>
        <end position="294"/>
    </location>
</feature>
<evidence type="ECO:0000256" key="3">
    <source>
        <dbReference type="ARBA" id="ARBA00005088"/>
    </source>
</evidence>
<gene>
    <name evidence="14" type="primary">phhA</name>
    <name evidence="14" type="ORF">GCM10022212_19520</name>
</gene>
<dbReference type="InterPro" id="IPR036951">
    <property type="entry name" value="ArAA_hydroxylase_sf"/>
</dbReference>
<comment type="caution">
    <text evidence="14">The sequence shown here is derived from an EMBL/GenBank/DDBJ whole genome shotgun (WGS) entry which is preliminary data.</text>
</comment>
<dbReference type="Pfam" id="PF00351">
    <property type="entry name" value="Biopterin_H"/>
    <property type="match status" value="1"/>
</dbReference>
<proteinExistence type="inferred from homology"/>
<dbReference type="CDD" id="cd03348">
    <property type="entry name" value="pro_PheOH"/>
    <property type="match status" value="1"/>
</dbReference>
<keyword evidence="15" id="KW-1185">Reference proteome</keyword>
<keyword evidence="10" id="KW-0503">Monooxygenase</keyword>
<evidence type="ECO:0000256" key="1">
    <source>
        <dbReference type="ARBA" id="ARBA00001060"/>
    </source>
</evidence>
<dbReference type="InterPro" id="IPR036329">
    <property type="entry name" value="Aro-AA_hydroxylase_C_sf"/>
</dbReference>
<dbReference type="PANTHER" id="PTHR11473:SF24">
    <property type="entry name" value="PHENYLALANINE-4-HYDROXYLASE"/>
    <property type="match status" value="1"/>
</dbReference>
<organism evidence="14 15">
    <name type="scientific">Actimicrobium antarcticum</name>
    <dbReference type="NCBI Taxonomy" id="1051899"/>
    <lineage>
        <taxon>Bacteria</taxon>
        <taxon>Pseudomonadati</taxon>
        <taxon>Pseudomonadota</taxon>
        <taxon>Betaproteobacteria</taxon>
        <taxon>Burkholderiales</taxon>
        <taxon>Oxalobacteraceae</taxon>
        <taxon>Actimicrobium</taxon>
    </lineage>
</organism>
<comment type="catalytic activity">
    <reaction evidence="1">
        <text>(6R)-L-erythro-5,6,7,8-tetrahydrobiopterin + L-phenylalanine + O2 = (4aS,6R)-4a-hydroxy-L-erythro-5,6,7,8-tetrahydrobiopterin + L-tyrosine</text>
        <dbReference type="Rhea" id="RHEA:20273"/>
        <dbReference type="ChEBI" id="CHEBI:15379"/>
        <dbReference type="ChEBI" id="CHEBI:15642"/>
        <dbReference type="ChEBI" id="CHEBI:58095"/>
        <dbReference type="ChEBI" id="CHEBI:58315"/>
        <dbReference type="ChEBI" id="CHEBI:59560"/>
        <dbReference type="EC" id="1.14.16.1"/>
    </reaction>
</comment>
<dbReference type="Proteomes" id="UP001501353">
    <property type="component" value="Unassembled WGS sequence"/>
</dbReference>
<reference evidence="15" key="1">
    <citation type="journal article" date="2019" name="Int. J. Syst. Evol. Microbiol.">
        <title>The Global Catalogue of Microorganisms (GCM) 10K type strain sequencing project: providing services to taxonomists for standard genome sequencing and annotation.</title>
        <authorList>
            <consortium name="The Broad Institute Genomics Platform"/>
            <consortium name="The Broad Institute Genome Sequencing Center for Infectious Disease"/>
            <person name="Wu L."/>
            <person name="Ma J."/>
        </authorList>
    </citation>
    <scope>NUCLEOTIDE SEQUENCE [LARGE SCALE GENOMIC DNA]</scope>
    <source>
        <strain evidence="15">JCM 16673</strain>
    </source>
</reference>
<dbReference type="RefSeq" id="WP_344763112.1">
    <property type="nucleotide sequence ID" value="NZ_BAAAZE010000008.1"/>
</dbReference>
<dbReference type="NCBIfam" id="NF008877">
    <property type="entry name" value="PRK11913.1-2"/>
    <property type="match status" value="1"/>
</dbReference>
<protein>
    <recommendedName>
        <fullName evidence="6">Phenylalanine-4-hydroxylase</fullName>
        <ecNumber evidence="5">1.14.16.1</ecNumber>
    </recommendedName>
    <alternativeName>
        <fullName evidence="12">Phe-4-monooxygenase</fullName>
    </alternativeName>
</protein>
<dbReference type="PROSITE" id="PS51410">
    <property type="entry name" value="BH4_AAA_HYDROXYL_2"/>
    <property type="match status" value="1"/>
</dbReference>
<keyword evidence="11" id="KW-0585">Phenylalanine catabolism</keyword>
<dbReference type="PRINTS" id="PR00372">
    <property type="entry name" value="FYWHYDRXLASE"/>
</dbReference>
<evidence type="ECO:0000313" key="15">
    <source>
        <dbReference type="Proteomes" id="UP001501353"/>
    </source>
</evidence>
<comment type="cofactor">
    <cofactor evidence="2">
        <name>Fe(2+)</name>
        <dbReference type="ChEBI" id="CHEBI:29033"/>
    </cofactor>
</comment>
<evidence type="ECO:0000256" key="5">
    <source>
        <dbReference type="ARBA" id="ARBA00011995"/>
    </source>
</evidence>
<dbReference type="InterPro" id="IPR005960">
    <property type="entry name" value="Phe-4-hydroxylase_mono"/>
</dbReference>
<evidence type="ECO:0000256" key="12">
    <source>
        <dbReference type="ARBA" id="ARBA00029922"/>
    </source>
</evidence>
<evidence type="ECO:0000256" key="2">
    <source>
        <dbReference type="ARBA" id="ARBA00001954"/>
    </source>
</evidence>
<evidence type="ECO:0000256" key="10">
    <source>
        <dbReference type="ARBA" id="ARBA00023033"/>
    </source>
</evidence>
<comment type="pathway">
    <text evidence="3">Amino-acid degradation; L-phenylalanine degradation; acetoacetate and fumarate from L-phenylalanine: step 1/6.</text>
</comment>
<dbReference type="Gene3D" id="1.10.800.10">
    <property type="entry name" value="Aromatic amino acid hydroxylase"/>
    <property type="match status" value="1"/>
</dbReference>
<evidence type="ECO:0000313" key="14">
    <source>
        <dbReference type="EMBL" id="GAA4022403.1"/>
    </source>
</evidence>
<keyword evidence="9" id="KW-0408">Iron</keyword>
<dbReference type="InterPro" id="IPR019774">
    <property type="entry name" value="Aromatic-AA_hydroxylase_C"/>
</dbReference>